<keyword evidence="3" id="KW-1185">Reference proteome</keyword>
<dbReference type="EMBL" id="JARJCW010000015">
    <property type="protein sequence ID" value="KAJ7216549.1"/>
    <property type="molecule type" value="Genomic_DNA"/>
</dbReference>
<sequence length="233" mass="25320">MPVHGGIGHASSLDVQAHAHNRPGYRSHGHRVKGEDVARGGEARLQELGGSRSWAATRDRMATARGCPPVLRSVARAGSTWRHRLSDCGAAKRGEEMNNLWRRPGTADHGTLRLEDQGANFEQHSQSPCRRCPRSSAQSFANNVDPRVHAQIRDANSSATATSVQKRYHPIWVAERSHPEDGSLPVGAHSPFALVKLQDKTAPPSADHSGVRCHHSASWRAATRASTTPARKT</sequence>
<organism evidence="2 3">
    <name type="scientific">Mycena pura</name>
    <dbReference type="NCBI Taxonomy" id="153505"/>
    <lineage>
        <taxon>Eukaryota</taxon>
        <taxon>Fungi</taxon>
        <taxon>Dikarya</taxon>
        <taxon>Basidiomycota</taxon>
        <taxon>Agaricomycotina</taxon>
        <taxon>Agaricomycetes</taxon>
        <taxon>Agaricomycetidae</taxon>
        <taxon>Agaricales</taxon>
        <taxon>Marasmiineae</taxon>
        <taxon>Mycenaceae</taxon>
        <taxon>Mycena</taxon>
    </lineage>
</organism>
<accession>A0AAD6YGY0</accession>
<proteinExistence type="predicted"/>
<evidence type="ECO:0000313" key="3">
    <source>
        <dbReference type="Proteomes" id="UP001219525"/>
    </source>
</evidence>
<name>A0AAD6YGY0_9AGAR</name>
<protein>
    <submittedName>
        <fullName evidence="2">Uncharacterized protein</fullName>
    </submittedName>
</protein>
<dbReference type="AlphaFoldDB" id="A0AAD6YGY0"/>
<gene>
    <name evidence="2" type="ORF">GGX14DRAFT_391366</name>
</gene>
<comment type="caution">
    <text evidence="2">The sequence shown here is derived from an EMBL/GenBank/DDBJ whole genome shotgun (WGS) entry which is preliminary data.</text>
</comment>
<feature type="compositionally biased region" description="Low complexity" evidence="1">
    <location>
        <begin position="218"/>
        <end position="233"/>
    </location>
</feature>
<evidence type="ECO:0000313" key="2">
    <source>
        <dbReference type="EMBL" id="KAJ7216549.1"/>
    </source>
</evidence>
<reference evidence="2" key="1">
    <citation type="submission" date="2023-03" db="EMBL/GenBank/DDBJ databases">
        <title>Massive genome expansion in bonnet fungi (Mycena s.s.) driven by repeated elements and novel gene families across ecological guilds.</title>
        <authorList>
            <consortium name="Lawrence Berkeley National Laboratory"/>
            <person name="Harder C.B."/>
            <person name="Miyauchi S."/>
            <person name="Viragh M."/>
            <person name="Kuo A."/>
            <person name="Thoen E."/>
            <person name="Andreopoulos B."/>
            <person name="Lu D."/>
            <person name="Skrede I."/>
            <person name="Drula E."/>
            <person name="Henrissat B."/>
            <person name="Morin E."/>
            <person name="Kohler A."/>
            <person name="Barry K."/>
            <person name="LaButti K."/>
            <person name="Morin E."/>
            <person name="Salamov A."/>
            <person name="Lipzen A."/>
            <person name="Mereny Z."/>
            <person name="Hegedus B."/>
            <person name="Baldrian P."/>
            <person name="Stursova M."/>
            <person name="Weitz H."/>
            <person name="Taylor A."/>
            <person name="Grigoriev I.V."/>
            <person name="Nagy L.G."/>
            <person name="Martin F."/>
            <person name="Kauserud H."/>
        </authorList>
    </citation>
    <scope>NUCLEOTIDE SEQUENCE</scope>
    <source>
        <strain evidence="2">9144</strain>
    </source>
</reference>
<evidence type="ECO:0000256" key="1">
    <source>
        <dbReference type="SAM" id="MobiDB-lite"/>
    </source>
</evidence>
<dbReference type="Proteomes" id="UP001219525">
    <property type="component" value="Unassembled WGS sequence"/>
</dbReference>
<feature type="region of interest" description="Disordered" evidence="1">
    <location>
        <begin position="200"/>
        <end position="233"/>
    </location>
</feature>